<dbReference type="EMBL" id="BAABGN010000009">
    <property type="protein sequence ID" value="GAA4425132.1"/>
    <property type="molecule type" value="Genomic_DNA"/>
</dbReference>
<evidence type="ECO:0000313" key="2">
    <source>
        <dbReference type="EMBL" id="GAA4425132.1"/>
    </source>
</evidence>
<feature type="transmembrane region" description="Helical" evidence="1">
    <location>
        <begin position="47"/>
        <end position="64"/>
    </location>
</feature>
<feature type="transmembrane region" description="Helical" evidence="1">
    <location>
        <begin position="71"/>
        <end position="92"/>
    </location>
</feature>
<reference evidence="3" key="1">
    <citation type="journal article" date="2019" name="Int. J. Syst. Evol. Microbiol.">
        <title>The Global Catalogue of Microorganisms (GCM) 10K type strain sequencing project: providing services to taxonomists for standard genome sequencing and annotation.</title>
        <authorList>
            <consortium name="The Broad Institute Genomics Platform"/>
            <consortium name="The Broad Institute Genome Sequencing Center for Infectious Disease"/>
            <person name="Wu L."/>
            <person name="Ma J."/>
        </authorList>
    </citation>
    <scope>NUCLEOTIDE SEQUENCE [LARGE SCALE GENOMIC DNA]</scope>
    <source>
        <strain evidence="3">JCM 17810</strain>
    </source>
</reference>
<dbReference type="InterPro" id="IPR014509">
    <property type="entry name" value="YjdF-like"/>
</dbReference>
<keyword evidence="1" id="KW-0812">Transmembrane</keyword>
<comment type="caution">
    <text evidence="2">The sequence shown here is derived from an EMBL/GenBank/DDBJ whole genome shotgun (WGS) entry which is preliminary data.</text>
</comment>
<organism evidence="2 3">
    <name type="scientific">Georgenia halophila</name>
    <dbReference type="NCBI Taxonomy" id="620889"/>
    <lineage>
        <taxon>Bacteria</taxon>
        <taxon>Bacillati</taxon>
        <taxon>Actinomycetota</taxon>
        <taxon>Actinomycetes</taxon>
        <taxon>Micrococcales</taxon>
        <taxon>Bogoriellaceae</taxon>
        <taxon>Georgenia</taxon>
    </lineage>
</organism>
<evidence type="ECO:0000313" key="3">
    <source>
        <dbReference type="Proteomes" id="UP001500622"/>
    </source>
</evidence>
<sequence>MMAGRTAPSGLAWADLTAKALFFVLTAAVLIDPGASNLEGKAPELRVVAYPLLAVTVPVIWWVWWRHRAPFPWLVDLLVTLVCFTDLLGNRANLYDTVVWFDDWMHFANTGLLAAALVLLTMDRETRRIRAVERAVAFAAPASIGWEIGEYFAFVHGSPERTVAYTDTLGDLALGTLGAATAAVLVHTLWRHGRLLWTDPLVTGARARPY</sequence>
<protein>
    <submittedName>
        <fullName evidence="2">Uncharacterized protein</fullName>
    </submittedName>
</protein>
<gene>
    <name evidence="2" type="ORF">GCM10023169_22470</name>
</gene>
<accession>A0ABP8LA65</accession>
<keyword evidence="1" id="KW-0472">Membrane</keyword>
<name>A0ABP8LA65_9MICO</name>
<keyword evidence="3" id="KW-1185">Reference proteome</keyword>
<evidence type="ECO:0000256" key="1">
    <source>
        <dbReference type="SAM" id="Phobius"/>
    </source>
</evidence>
<keyword evidence="1" id="KW-1133">Transmembrane helix</keyword>
<dbReference type="Proteomes" id="UP001500622">
    <property type="component" value="Unassembled WGS sequence"/>
</dbReference>
<proteinExistence type="predicted"/>
<feature type="transmembrane region" description="Helical" evidence="1">
    <location>
        <begin position="104"/>
        <end position="122"/>
    </location>
</feature>
<dbReference type="Pfam" id="PF09997">
    <property type="entry name" value="DUF2238"/>
    <property type="match status" value="1"/>
</dbReference>